<keyword evidence="3" id="KW-0677">Repeat</keyword>
<name>A0A8S1J229_9CHLO</name>
<accession>A0A8S1J229</accession>
<dbReference type="SMART" id="SM00369">
    <property type="entry name" value="LRR_TYP"/>
    <property type="match status" value="4"/>
</dbReference>
<evidence type="ECO:0000256" key="3">
    <source>
        <dbReference type="ARBA" id="ARBA00022737"/>
    </source>
</evidence>
<evidence type="ECO:0000259" key="4">
    <source>
        <dbReference type="PROSITE" id="PS50181"/>
    </source>
</evidence>
<dbReference type="Pfam" id="PF12937">
    <property type="entry name" value="F-box-like"/>
    <property type="match status" value="1"/>
</dbReference>
<reference evidence="5" key="1">
    <citation type="submission" date="2020-12" db="EMBL/GenBank/DDBJ databases">
        <authorList>
            <person name="Iha C."/>
        </authorList>
    </citation>
    <scope>NUCLEOTIDE SEQUENCE</scope>
</reference>
<evidence type="ECO:0000256" key="2">
    <source>
        <dbReference type="ARBA" id="ARBA00022614"/>
    </source>
</evidence>
<dbReference type="Pfam" id="PF13855">
    <property type="entry name" value="LRR_8"/>
    <property type="match status" value="1"/>
</dbReference>
<gene>
    <name evidence="5" type="ORF">OSTQU699_LOCUS6598</name>
</gene>
<dbReference type="InterPro" id="IPR032675">
    <property type="entry name" value="LRR_dom_sf"/>
</dbReference>
<dbReference type="InterPro" id="IPR050333">
    <property type="entry name" value="SLRP"/>
</dbReference>
<dbReference type="SUPFAM" id="SSF81383">
    <property type="entry name" value="F-box domain"/>
    <property type="match status" value="1"/>
</dbReference>
<evidence type="ECO:0000313" key="5">
    <source>
        <dbReference type="EMBL" id="CAD7701239.1"/>
    </source>
</evidence>
<dbReference type="PANTHER" id="PTHR45712">
    <property type="entry name" value="AGAP008170-PA"/>
    <property type="match status" value="1"/>
</dbReference>
<organism evidence="5 6">
    <name type="scientific">Ostreobium quekettii</name>
    <dbReference type="NCBI Taxonomy" id="121088"/>
    <lineage>
        <taxon>Eukaryota</taxon>
        <taxon>Viridiplantae</taxon>
        <taxon>Chlorophyta</taxon>
        <taxon>core chlorophytes</taxon>
        <taxon>Ulvophyceae</taxon>
        <taxon>TCBD clade</taxon>
        <taxon>Bryopsidales</taxon>
        <taxon>Ostreobineae</taxon>
        <taxon>Ostreobiaceae</taxon>
        <taxon>Ostreobium</taxon>
    </lineage>
</organism>
<evidence type="ECO:0000313" key="6">
    <source>
        <dbReference type="Proteomes" id="UP000708148"/>
    </source>
</evidence>
<dbReference type="GO" id="GO:0005930">
    <property type="term" value="C:axoneme"/>
    <property type="evidence" value="ECO:0007669"/>
    <property type="project" value="UniProtKB-SubCell"/>
</dbReference>
<dbReference type="PANTHER" id="PTHR45712:SF22">
    <property type="entry name" value="INSULIN-LIKE GROWTH FACTOR-BINDING PROTEIN COMPLEX ACID LABILE SUBUNIT"/>
    <property type="match status" value="1"/>
</dbReference>
<comment type="subcellular location">
    <subcellularLocation>
        <location evidence="1">Cytoplasm</location>
        <location evidence="1">Cytoskeleton</location>
        <location evidence="1">Cilium axoneme</location>
    </subcellularLocation>
</comment>
<dbReference type="AlphaFoldDB" id="A0A8S1J229"/>
<dbReference type="SMART" id="SM00256">
    <property type="entry name" value="FBOX"/>
    <property type="match status" value="1"/>
</dbReference>
<proteinExistence type="predicted"/>
<sequence>MRTSTEAAGWGPSMEGLPDAVLADVFSRLPFDERRQVVPCVCKRWNALSCNEHSIWRTCFLSGRELSRCGSSKVDWRQVVNWFVRRSRAVEALHIFKVDFRTAQMPALLPMLMALLCHSLKFVKLTMCQFSCGALDGLLCLCWLRQLRVQLTRSLPTWEPVGQLSCLQSLEVLDVGFSTWPKEKESRLETGSMLVNFPQRLTELRLTSWGCVSAVVPPDAFHCWGHLELIDLSGTEVQMVPESGAHLSSLGTLSINNEQILPSFTMLTSLRTVAIENPTSVAMLATMTWLESLCLHCMEATDVELQGLSGLSALASLLLGCCELHSVPEPVVGLSTLTELSLWGNSISTLPPGCYLSSLTSLDLTKNDFTAVPGVLAHSTGLVRLDLSENGLLQLGDDAVDLLLGLSCLESLSLGGNSMAWSQESARSLVRLAQEKSNRLAILM</sequence>
<keyword evidence="6" id="KW-1185">Reference proteome</keyword>
<dbReference type="EMBL" id="CAJHUC010001469">
    <property type="protein sequence ID" value="CAD7701239.1"/>
    <property type="molecule type" value="Genomic_DNA"/>
</dbReference>
<dbReference type="Proteomes" id="UP000708148">
    <property type="component" value="Unassembled WGS sequence"/>
</dbReference>
<dbReference type="InterPro" id="IPR001611">
    <property type="entry name" value="Leu-rich_rpt"/>
</dbReference>
<feature type="domain" description="F-box" evidence="4">
    <location>
        <begin position="11"/>
        <end position="59"/>
    </location>
</feature>
<dbReference type="InterPro" id="IPR003591">
    <property type="entry name" value="Leu-rich_rpt_typical-subtyp"/>
</dbReference>
<dbReference type="InterPro" id="IPR001810">
    <property type="entry name" value="F-box_dom"/>
</dbReference>
<dbReference type="Gene3D" id="1.20.1280.50">
    <property type="match status" value="1"/>
</dbReference>
<dbReference type="OrthoDB" id="550575at2759"/>
<dbReference type="PROSITE" id="PS50181">
    <property type="entry name" value="FBOX"/>
    <property type="match status" value="1"/>
</dbReference>
<protein>
    <recommendedName>
        <fullName evidence="4">F-box domain-containing protein</fullName>
    </recommendedName>
</protein>
<dbReference type="Gene3D" id="3.80.10.10">
    <property type="entry name" value="Ribonuclease Inhibitor"/>
    <property type="match status" value="2"/>
</dbReference>
<dbReference type="InterPro" id="IPR036047">
    <property type="entry name" value="F-box-like_dom_sf"/>
</dbReference>
<dbReference type="SUPFAM" id="SSF52058">
    <property type="entry name" value="L domain-like"/>
    <property type="match status" value="1"/>
</dbReference>
<comment type="caution">
    <text evidence="5">The sequence shown here is derived from an EMBL/GenBank/DDBJ whole genome shotgun (WGS) entry which is preliminary data.</text>
</comment>
<evidence type="ECO:0000256" key="1">
    <source>
        <dbReference type="ARBA" id="ARBA00004430"/>
    </source>
</evidence>
<keyword evidence="2" id="KW-0433">Leucine-rich repeat</keyword>